<dbReference type="CDD" id="cd02619">
    <property type="entry name" value="Peptidase_C1"/>
    <property type="match status" value="1"/>
</dbReference>
<dbReference type="RefSeq" id="WP_275109792.1">
    <property type="nucleotide sequence ID" value="NZ_JAKJSC010000001.1"/>
</dbReference>
<dbReference type="InterPro" id="IPR013128">
    <property type="entry name" value="Peptidase_C1A"/>
</dbReference>
<sequence length="1117" mass="126970">MAIAIPSLNIGIGEFSKDLIKTFEEHLCVYDKSLKTLTLNKTFLIEDGKIVIKNIANEIDSEIGELNSFTDPLNAIQNDNLSIALQKAYFELNKLANSVTNDFFTITGGNALIHILVPLFEKGTDEILCAILNQIKELGDAGVLSGVDVKVIAFGHRLYLNHEDKNTPDIIRKHQKQSYAFLERINQSSAVQDQFSNFFILDNVNRNTLNIDFNYNYIAKALNELFSATMLHDGNVLINDGSKFGAFGIGIINFDDLLVRKYTINRLMIDGYYKEGIDINSESEVDTDYLISKTNKFLEENIDIFDETVLELIKSSKGPSFEEIIGKNKTEDISRSSLIRLSEKFEDETIAPVLACANKVTKDKTQALNNKFYNFDDRKNTDYAFNKAFIANLIGENDEALKGVSLASKRLNIDYIENGVVDQLQKFIPSDKKVDIRRLQILKSKIANSTIYLKELEKNLYILEESLDELDRIKEIKFDNGIFSNDGVTINANGYVPSIGSDLDAYVPSEEVLLSKYIDLRSYFPKVEDQKNTPSCTAFAVGATYEYLAKRNNANNAMVSKLFIYYQARSAQGNQNDPHSGSSIYDAIIKLKEEGTCLAQTWPFLDNNVNVKPNEEAYSEAKQFILHEAQSVNICEDIFKSALSDGFPIIVGIKTYRSFMLGHGNGMIPYPTAADIAEGNNGEHGNHAMTIVGYSDADKYFIVRNSWGANFGDKGYCYIPYDYIANPKFCHNAFIVKSIVDLVVDDVTPLKQTDGLLFAEQSNIVRHNIARYTLQCAKREHYSLEREFKSIEIQYFKLIEELKSPKYWIDSKNTIVEDINSKREQFLNTYNACIEDNKSGCLGGMFGKKKIKENKNEYAKTLYANISKIEEELLLFLVKLKVGKQIFEDILQNKIDLTNYYIEIKSFLKELGKWNSHYCSQINDSDFENPVFIIGLINREILKNHYENNCTTYLSKWPSLYSLFKEKYFGEPDFKKSKEKLDAYREIRECLGEYLNNVTTEYNDFDIQQYLLGLKTYSYLPAPLSFEKYINKLQIISEPFLQVAPGEVGAPSINKCMLRQVPLGKTFDSEIGNTFVANKPSMIDTFANKKVAFLQMESGIEVTDTLEFILGKKVSEI</sequence>
<feature type="coiled-coil region" evidence="2">
    <location>
        <begin position="439"/>
        <end position="473"/>
    </location>
</feature>
<proteinExistence type="inferred from homology"/>
<protein>
    <submittedName>
        <fullName evidence="4">C1 family peptidase</fullName>
    </submittedName>
</protein>
<dbReference type="SMART" id="SM00645">
    <property type="entry name" value="Pept_C1"/>
    <property type="match status" value="1"/>
</dbReference>
<dbReference type="PROSITE" id="PS00639">
    <property type="entry name" value="THIOL_PROTEASE_HIS"/>
    <property type="match status" value="1"/>
</dbReference>
<keyword evidence="5" id="KW-1185">Reference proteome</keyword>
<dbReference type="Pfam" id="PF00112">
    <property type="entry name" value="Peptidase_C1"/>
    <property type="match status" value="1"/>
</dbReference>
<comment type="caution">
    <text evidence="4">The sequence shown here is derived from an EMBL/GenBank/DDBJ whole genome shotgun (WGS) entry which is preliminary data.</text>
</comment>
<name>A0ABT5VUI5_9BACT</name>
<evidence type="ECO:0000313" key="4">
    <source>
        <dbReference type="EMBL" id="MDE5418467.1"/>
    </source>
</evidence>
<comment type="similarity">
    <text evidence="1">Belongs to the peptidase C1 family.</text>
</comment>
<dbReference type="InterPro" id="IPR000668">
    <property type="entry name" value="Peptidase_C1A_C"/>
</dbReference>
<organism evidence="4 5">
    <name type="scientific">Paralabilibaculum antarcticum</name>
    <dbReference type="NCBI Taxonomy" id="2912572"/>
    <lineage>
        <taxon>Bacteria</taxon>
        <taxon>Pseudomonadati</taxon>
        <taxon>Bacteroidota</taxon>
        <taxon>Bacteroidia</taxon>
        <taxon>Marinilabiliales</taxon>
        <taxon>Marinifilaceae</taxon>
        <taxon>Paralabilibaculum</taxon>
    </lineage>
</organism>
<dbReference type="SUPFAM" id="SSF54001">
    <property type="entry name" value="Cysteine proteinases"/>
    <property type="match status" value="1"/>
</dbReference>
<dbReference type="Gene3D" id="3.90.70.10">
    <property type="entry name" value="Cysteine proteinases"/>
    <property type="match status" value="1"/>
</dbReference>
<evidence type="ECO:0000259" key="3">
    <source>
        <dbReference type="SMART" id="SM00645"/>
    </source>
</evidence>
<accession>A0ABT5VUI5</accession>
<dbReference type="InterPro" id="IPR038765">
    <property type="entry name" value="Papain-like_cys_pep_sf"/>
</dbReference>
<feature type="domain" description="Peptidase C1A papain C-terminal" evidence="3">
    <location>
        <begin position="514"/>
        <end position="739"/>
    </location>
</feature>
<reference evidence="4 5" key="1">
    <citation type="submission" date="2022-01" db="EMBL/GenBank/DDBJ databases">
        <title>Labilibaculum sp. nov, a marine bacterium isolated from Antarctica.</title>
        <authorList>
            <person name="Dai W."/>
        </authorList>
    </citation>
    <scope>NUCLEOTIDE SEQUENCE [LARGE SCALE GENOMIC DNA]</scope>
    <source>
        <strain evidence="4 5">DW002</strain>
    </source>
</reference>
<dbReference type="InterPro" id="IPR025660">
    <property type="entry name" value="Pept_his_AS"/>
</dbReference>
<keyword evidence="2" id="KW-0175">Coiled coil</keyword>
<gene>
    <name evidence="4" type="ORF">L3049_10645</name>
</gene>
<evidence type="ECO:0000256" key="1">
    <source>
        <dbReference type="ARBA" id="ARBA00008455"/>
    </source>
</evidence>
<evidence type="ECO:0000256" key="2">
    <source>
        <dbReference type="SAM" id="Coils"/>
    </source>
</evidence>
<dbReference type="PANTHER" id="PTHR12411">
    <property type="entry name" value="CYSTEINE PROTEASE FAMILY C1-RELATED"/>
    <property type="match status" value="1"/>
</dbReference>
<dbReference type="Proteomes" id="UP001528920">
    <property type="component" value="Unassembled WGS sequence"/>
</dbReference>
<evidence type="ECO:0000313" key="5">
    <source>
        <dbReference type="Proteomes" id="UP001528920"/>
    </source>
</evidence>
<dbReference type="EMBL" id="JAKJSC010000001">
    <property type="protein sequence ID" value="MDE5418467.1"/>
    <property type="molecule type" value="Genomic_DNA"/>
</dbReference>